<proteinExistence type="inferred from homology"/>
<dbReference type="Gene3D" id="3.40.50.720">
    <property type="entry name" value="NAD(P)-binding Rossmann-like Domain"/>
    <property type="match status" value="1"/>
</dbReference>
<dbReference type="HOGENOM" id="CLU_009834_2_0_11"/>
<gene>
    <name evidence="7" type="ordered locus">Ksed_01910</name>
</gene>
<dbReference type="PANTHER" id="PTHR48075">
    <property type="entry name" value="3-HYDROXYACYL-COA DEHYDROGENASE FAMILY PROTEIN"/>
    <property type="match status" value="1"/>
</dbReference>
<dbReference type="PANTHER" id="PTHR48075:SF5">
    <property type="entry name" value="3-HYDROXYBUTYRYL-COA DEHYDROGENASE"/>
    <property type="match status" value="1"/>
</dbReference>
<comment type="similarity">
    <text evidence="2">Belongs to the 3-hydroxyacyl-CoA dehydrogenase family.</text>
</comment>
<dbReference type="eggNOG" id="COG1250">
    <property type="taxonomic scope" value="Bacteria"/>
</dbReference>
<keyword evidence="3" id="KW-0560">Oxidoreductase</keyword>
<sequence length="453" mass="47646">MSSTEQTGTPQAHTDPSGSQDAPRYAVAVIGAGSMGAGIAQVAAQAGHEVHLVDVRDGAAAQAVEKLGATLRKLAGKGKISEADAEAAIGRLVVGPAANGDLAALPAMGLVIEAAVERLDVKQEVFSTLAEHQGADTILASNTSSLDIAAIAEGVAEPGRVIGLHFFNPPPLMKLVEVIRGEQSSLQVLDAATELMRSWGKTPVRCTSTPGFIVNRVARPFYGEAQRMAQRGSASPADLDLALTEYGGFAMGPFRLTDLIGQDVNYAVGHSVWQQTDQDPRYEPTGFQDDLVQAGALGRKTGRGVYTYDDQGKPTDAEGDPFAARALARGPVETNVVARTIAMLVNEAVDLVHRGEASRRDVDTAMKLGTNYPKGPFEWLEELGAEKVLADLRVMDAAYPTGRYRPSEALVAMVDASERGAGDRETGGPAAAGRGAGDRETGGHHTDEERERA</sequence>
<dbReference type="InterPro" id="IPR013328">
    <property type="entry name" value="6PGD_dom2"/>
</dbReference>
<dbReference type="GO" id="GO:0016616">
    <property type="term" value="F:oxidoreductase activity, acting on the CH-OH group of donors, NAD or NADP as acceptor"/>
    <property type="evidence" value="ECO:0007669"/>
    <property type="project" value="InterPro"/>
</dbReference>
<dbReference type="SUPFAM" id="SSF51735">
    <property type="entry name" value="NAD(P)-binding Rossmann-fold domains"/>
    <property type="match status" value="1"/>
</dbReference>
<evidence type="ECO:0000259" key="6">
    <source>
        <dbReference type="Pfam" id="PF02737"/>
    </source>
</evidence>
<feature type="domain" description="3-hydroxyacyl-CoA dehydrogenase C-terminal" evidence="5">
    <location>
        <begin position="336"/>
        <end position="421"/>
    </location>
</feature>
<dbReference type="Pfam" id="PF02737">
    <property type="entry name" value="3HCDH_N"/>
    <property type="match status" value="1"/>
</dbReference>
<dbReference type="Pfam" id="PF00725">
    <property type="entry name" value="3HCDH"/>
    <property type="match status" value="2"/>
</dbReference>
<feature type="region of interest" description="Disordered" evidence="4">
    <location>
        <begin position="1"/>
        <end position="22"/>
    </location>
</feature>
<dbReference type="InterPro" id="IPR008927">
    <property type="entry name" value="6-PGluconate_DH-like_C_sf"/>
</dbReference>
<organism evidence="7 8">
    <name type="scientific">Kytococcus sedentarius (strain ATCC 14392 / DSM 20547 / JCM 11482 / CCUG 33030 / NBRC 15357 / NCTC 11040 / CCM 314 / 541)</name>
    <name type="common">Micrococcus sedentarius</name>
    <dbReference type="NCBI Taxonomy" id="478801"/>
    <lineage>
        <taxon>Bacteria</taxon>
        <taxon>Bacillati</taxon>
        <taxon>Actinomycetota</taxon>
        <taxon>Actinomycetes</taxon>
        <taxon>Micrococcales</taxon>
        <taxon>Kytococcaceae</taxon>
        <taxon>Kytococcus</taxon>
    </lineage>
</organism>
<feature type="domain" description="3-hydroxyacyl-CoA dehydrogenase NAD binding" evidence="6">
    <location>
        <begin position="27"/>
        <end position="207"/>
    </location>
</feature>
<accession>C7NJE9</accession>
<evidence type="ECO:0000313" key="7">
    <source>
        <dbReference type="EMBL" id="ACV05279.1"/>
    </source>
</evidence>
<feature type="compositionally biased region" description="Basic and acidic residues" evidence="4">
    <location>
        <begin position="416"/>
        <end position="426"/>
    </location>
</feature>
<feature type="compositionally biased region" description="Basic and acidic residues" evidence="4">
    <location>
        <begin position="436"/>
        <end position="453"/>
    </location>
</feature>
<evidence type="ECO:0000313" key="8">
    <source>
        <dbReference type="Proteomes" id="UP000006666"/>
    </source>
</evidence>
<dbReference type="InterPro" id="IPR006180">
    <property type="entry name" value="3-OHacyl-CoA_DH_CS"/>
</dbReference>
<dbReference type="InterPro" id="IPR006176">
    <property type="entry name" value="3-OHacyl-CoA_DH_NAD-bd"/>
</dbReference>
<evidence type="ECO:0000256" key="3">
    <source>
        <dbReference type="ARBA" id="ARBA00023002"/>
    </source>
</evidence>
<evidence type="ECO:0000256" key="2">
    <source>
        <dbReference type="ARBA" id="ARBA00009463"/>
    </source>
</evidence>
<dbReference type="PROSITE" id="PS00067">
    <property type="entry name" value="3HCDH"/>
    <property type="match status" value="1"/>
</dbReference>
<dbReference type="Gene3D" id="1.10.1040.10">
    <property type="entry name" value="N-(1-d-carboxylethyl)-l-norvaline Dehydrogenase, domain 2"/>
    <property type="match status" value="2"/>
</dbReference>
<keyword evidence="8" id="KW-1185">Reference proteome</keyword>
<dbReference type="Proteomes" id="UP000006666">
    <property type="component" value="Chromosome"/>
</dbReference>
<dbReference type="FunFam" id="3.40.50.720:FF:000009">
    <property type="entry name" value="Fatty oxidation complex, alpha subunit"/>
    <property type="match status" value="1"/>
</dbReference>
<evidence type="ECO:0000259" key="5">
    <source>
        <dbReference type="Pfam" id="PF00725"/>
    </source>
</evidence>
<dbReference type="AlphaFoldDB" id="C7NJE9"/>
<dbReference type="InterPro" id="IPR006108">
    <property type="entry name" value="3HC_DH_C"/>
</dbReference>
<dbReference type="GO" id="GO:0070403">
    <property type="term" value="F:NAD+ binding"/>
    <property type="evidence" value="ECO:0007669"/>
    <property type="project" value="InterPro"/>
</dbReference>
<reference evidence="7 8" key="1">
    <citation type="journal article" date="2009" name="Stand. Genomic Sci.">
        <title>Complete genome sequence of Kytococcus sedentarius type strain (541).</title>
        <authorList>
            <person name="Sims D."/>
            <person name="Brettin T."/>
            <person name="Detter J.C."/>
            <person name="Han C."/>
            <person name="Lapidus A."/>
            <person name="Copeland A."/>
            <person name="Glavina Del Rio T."/>
            <person name="Nolan M."/>
            <person name="Chen F."/>
            <person name="Lucas S."/>
            <person name="Tice H."/>
            <person name="Cheng J.F."/>
            <person name="Bruce D."/>
            <person name="Goodwin L."/>
            <person name="Pitluck S."/>
            <person name="Ovchinnikova G."/>
            <person name="Pati A."/>
            <person name="Ivanova N."/>
            <person name="Mavrommatis K."/>
            <person name="Chen A."/>
            <person name="Palaniappan K."/>
            <person name="D'haeseleer P."/>
            <person name="Chain P."/>
            <person name="Bristow J."/>
            <person name="Eisen J.A."/>
            <person name="Markowitz V."/>
            <person name="Hugenholtz P."/>
            <person name="Schneider S."/>
            <person name="Goker M."/>
            <person name="Pukall R."/>
            <person name="Kyrpides N.C."/>
            <person name="Klenk H.P."/>
        </authorList>
    </citation>
    <scope>NUCLEOTIDE SEQUENCE [LARGE SCALE GENOMIC DNA]</scope>
    <source>
        <strain evidence="8">ATCC 14392 / DSM 20547 / JCM 11482 / CCUG 33030 / NBRC 15357 / NCTC 11040 / CCM 314 / 541</strain>
    </source>
</reference>
<evidence type="ECO:0000256" key="4">
    <source>
        <dbReference type="SAM" id="MobiDB-lite"/>
    </source>
</evidence>
<dbReference type="KEGG" id="kse:Ksed_01910"/>
<dbReference type="InterPro" id="IPR036291">
    <property type="entry name" value="NAD(P)-bd_dom_sf"/>
</dbReference>
<feature type="region of interest" description="Disordered" evidence="4">
    <location>
        <begin position="416"/>
        <end position="453"/>
    </location>
</feature>
<evidence type="ECO:0000256" key="1">
    <source>
        <dbReference type="ARBA" id="ARBA00005086"/>
    </source>
</evidence>
<dbReference type="STRING" id="478801.Ksed_01910"/>
<dbReference type="GO" id="GO:0006631">
    <property type="term" value="P:fatty acid metabolic process"/>
    <property type="evidence" value="ECO:0007669"/>
    <property type="project" value="InterPro"/>
</dbReference>
<name>C7NJE9_KYTSD</name>
<comment type="pathway">
    <text evidence="1">Lipid metabolism; butanoate metabolism.</text>
</comment>
<dbReference type="EMBL" id="CP001686">
    <property type="protein sequence ID" value="ACV05279.1"/>
    <property type="molecule type" value="Genomic_DNA"/>
</dbReference>
<dbReference type="SUPFAM" id="SSF48179">
    <property type="entry name" value="6-phosphogluconate dehydrogenase C-terminal domain-like"/>
    <property type="match status" value="2"/>
</dbReference>
<protein>
    <submittedName>
        <fullName evidence="7">3-hydroxyacyl-CoA dehydrogenase</fullName>
    </submittedName>
</protein>
<feature type="domain" description="3-hydroxyacyl-CoA dehydrogenase C-terminal" evidence="5">
    <location>
        <begin position="211"/>
        <end position="308"/>
    </location>
</feature>
<feature type="compositionally biased region" description="Polar residues" evidence="4">
    <location>
        <begin position="1"/>
        <end position="20"/>
    </location>
</feature>
<dbReference type="RefSeq" id="WP_012801698.1">
    <property type="nucleotide sequence ID" value="NC_013169.1"/>
</dbReference>